<comment type="similarity">
    <text evidence="2 8">Belongs to the 4-toluene sulfonate uptake permease (TSUP) (TC 2.A.102) family.</text>
</comment>
<keyword evidence="10" id="KW-1185">Reference proteome</keyword>
<dbReference type="PANTHER" id="PTHR30269:SF0">
    <property type="entry name" value="MEMBRANE TRANSPORTER PROTEIN YFCA-RELATED"/>
    <property type="match status" value="1"/>
</dbReference>
<comment type="subcellular location">
    <subcellularLocation>
        <location evidence="1 8">Cell membrane</location>
        <topology evidence="1 8">Multi-pass membrane protein</topology>
    </subcellularLocation>
</comment>
<dbReference type="RefSeq" id="WP_184213588.1">
    <property type="nucleotide sequence ID" value="NZ_JACHIP010000001.1"/>
</dbReference>
<reference evidence="9 10" key="1">
    <citation type="submission" date="2020-08" db="EMBL/GenBank/DDBJ databases">
        <title>Genomic Encyclopedia of Type Strains, Phase IV (KMG-V): Genome sequencing to study the core and pangenomes of soil and plant-associated prokaryotes.</title>
        <authorList>
            <person name="Whitman W."/>
        </authorList>
    </citation>
    <scope>NUCLEOTIDE SEQUENCE [LARGE SCALE GENOMIC DNA]</scope>
    <source>
        <strain evidence="9 10">M8UP14</strain>
    </source>
</reference>
<feature type="transmembrane region" description="Helical" evidence="8">
    <location>
        <begin position="12"/>
        <end position="36"/>
    </location>
</feature>
<sequence>MLSAITVHLHYAWLVVASFFAGVMNAMAGGGSFVSFPAMLAMGVAPIQANATNTVALWPGQLTSVAALREDLRKDLLPVVIVSSILGGVSGAVVLLKTRQVTFLHMVPWLLLLASLLFGISGPVSKWLRVRAESKALAAMTEHDRDATPALLPLFCVLLPVCFYIGYFGAGAGFLIMSALALFGIEDMRSLNSMKVLAACLSNLCAVITFIVSGAVIWKYCLISMVTCGVGGYLGAQYARKMNPDVLRLIVVATGVLMAGYFFWRQA</sequence>
<evidence type="ECO:0000313" key="9">
    <source>
        <dbReference type="EMBL" id="MBB5055848.1"/>
    </source>
</evidence>
<dbReference type="EMBL" id="JACHIP010000001">
    <property type="protein sequence ID" value="MBB5055848.1"/>
    <property type="molecule type" value="Genomic_DNA"/>
</dbReference>
<dbReference type="InterPro" id="IPR002781">
    <property type="entry name" value="TM_pro_TauE-like"/>
</dbReference>
<dbReference type="PANTHER" id="PTHR30269">
    <property type="entry name" value="TRANSMEMBRANE PROTEIN YFCA"/>
    <property type="match status" value="1"/>
</dbReference>
<evidence type="ECO:0000256" key="5">
    <source>
        <dbReference type="ARBA" id="ARBA00022692"/>
    </source>
</evidence>
<evidence type="ECO:0000256" key="3">
    <source>
        <dbReference type="ARBA" id="ARBA00022448"/>
    </source>
</evidence>
<evidence type="ECO:0000256" key="8">
    <source>
        <dbReference type="RuleBase" id="RU363041"/>
    </source>
</evidence>
<evidence type="ECO:0000313" key="10">
    <source>
        <dbReference type="Proteomes" id="UP000540989"/>
    </source>
</evidence>
<accession>A0A7W8E1H7</accession>
<proteinExistence type="inferred from homology"/>
<keyword evidence="3" id="KW-0813">Transport</keyword>
<evidence type="ECO:0000256" key="1">
    <source>
        <dbReference type="ARBA" id="ARBA00004651"/>
    </source>
</evidence>
<feature type="transmembrane region" description="Helical" evidence="8">
    <location>
        <begin position="246"/>
        <end position="264"/>
    </location>
</feature>
<feature type="transmembrane region" description="Helical" evidence="8">
    <location>
        <begin position="103"/>
        <end position="121"/>
    </location>
</feature>
<dbReference type="InterPro" id="IPR052017">
    <property type="entry name" value="TSUP"/>
</dbReference>
<feature type="transmembrane region" description="Helical" evidence="8">
    <location>
        <begin position="76"/>
        <end position="96"/>
    </location>
</feature>
<keyword evidence="6 8" id="KW-1133">Transmembrane helix</keyword>
<evidence type="ECO:0000256" key="4">
    <source>
        <dbReference type="ARBA" id="ARBA00022475"/>
    </source>
</evidence>
<feature type="transmembrane region" description="Helical" evidence="8">
    <location>
        <begin position="217"/>
        <end position="234"/>
    </location>
</feature>
<dbReference type="Pfam" id="PF01925">
    <property type="entry name" value="TauE"/>
    <property type="match status" value="1"/>
</dbReference>
<keyword evidence="5 8" id="KW-0812">Transmembrane</keyword>
<name>A0A7W8E1H7_9BACT</name>
<keyword evidence="4 8" id="KW-1003">Cell membrane</keyword>
<comment type="caution">
    <text evidence="9">The sequence shown here is derived from an EMBL/GenBank/DDBJ whole genome shotgun (WGS) entry which is preliminary data.</text>
</comment>
<dbReference type="Proteomes" id="UP000540989">
    <property type="component" value="Unassembled WGS sequence"/>
</dbReference>
<organism evidence="9 10">
    <name type="scientific">Granulicella aggregans</name>
    <dbReference type="NCBI Taxonomy" id="474949"/>
    <lineage>
        <taxon>Bacteria</taxon>
        <taxon>Pseudomonadati</taxon>
        <taxon>Acidobacteriota</taxon>
        <taxon>Terriglobia</taxon>
        <taxon>Terriglobales</taxon>
        <taxon>Acidobacteriaceae</taxon>
        <taxon>Granulicella</taxon>
    </lineage>
</organism>
<evidence type="ECO:0000256" key="2">
    <source>
        <dbReference type="ARBA" id="ARBA00009142"/>
    </source>
</evidence>
<dbReference type="AlphaFoldDB" id="A0A7W8E1H7"/>
<dbReference type="GO" id="GO:0005886">
    <property type="term" value="C:plasma membrane"/>
    <property type="evidence" value="ECO:0007669"/>
    <property type="project" value="UniProtKB-SubCell"/>
</dbReference>
<feature type="transmembrane region" description="Helical" evidence="8">
    <location>
        <begin position="150"/>
        <end position="183"/>
    </location>
</feature>
<feature type="transmembrane region" description="Helical" evidence="8">
    <location>
        <begin position="195"/>
        <end position="211"/>
    </location>
</feature>
<gene>
    <name evidence="9" type="ORF">HDF16_000517</name>
</gene>
<keyword evidence="7 8" id="KW-0472">Membrane</keyword>
<evidence type="ECO:0000256" key="7">
    <source>
        <dbReference type="ARBA" id="ARBA00023136"/>
    </source>
</evidence>
<protein>
    <recommendedName>
        <fullName evidence="8">Probable membrane transporter protein</fullName>
    </recommendedName>
</protein>
<evidence type="ECO:0000256" key="6">
    <source>
        <dbReference type="ARBA" id="ARBA00022989"/>
    </source>
</evidence>